<dbReference type="EMBL" id="FQVW01000041">
    <property type="protein sequence ID" value="SHG56576.1"/>
    <property type="molecule type" value="Genomic_DNA"/>
</dbReference>
<evidence type="ECO:0000313" key="3">
    <source>
        <dbReference type="Proteomes" id="UP000183988"/>
    </source>
</evidence>
<organism evidence="2 3">
    <name type="scientific">Ornithinibacillus halophilus</name>
    <dbReference type="NCBI Taxonomy" id="930117"/>
    <lineage>
        <taxon>Bacteria</taxon>
        <taxon>Bacillati</taxon>
        <taxon>Bacillota</taxon>
        <taxon>Bacilli</taxon>
        <taxon>Bacillales</taxon>
        <taxon>Bacillaceae</taxon>
        <taxon>Ornithinibacillus</taxon>
    </lineage>
</organism>
<feature type="transmembrane region" description="Helical" evidence="1">
    <location>
        <begin position="6"/>
        <end position="25"/>
    </location>
</feature>
<keyword evidence="1" id="KW-1133">Transmembrane helix</keyword>
<keyword evidence="1" id="KW-0472">Membrane</keyword>
<dbReference type="STRING" id="930117.SAMN05216225_104129"/>
<name>A0A1M5KV17_9BACI</name>
<accession>A0A1M5KV17</accession>
<dbReference type="Proteomes" id="UP000183988">
    <property type="component" value="Unassembled WGS sequence"/>
</dbReference>
<evidence type="ECO:0000313" key="2">
    <source>
        <dbReference type="EMBL" id="SHG56576.1"/>
    </source>
</evidence>
<proteinExistence type="predicted"/>
<gene>
    <name evidence="2" type="ORF">SAMN05216225_104129</name>
</gene>
<dbReference type="AlphaFoldDB" id="A0A1M5KV17"/>
<dbReference type="OrthoDB" id="9954550at2"/>
<sequence length="163" mass="19032">MKRKYILGVLVILIFISVSLNVYLYNESVSTKKEFGSSWKLIAQNSNDTIDFMRNINLNNEAKTEEGRDFLEEIQHRILYQLKSNFPVANDVLYEVEAVLVKAIEEGQVTEEDIKTYNQNLGIIDTIIYYFNEDYTSDMDWYKAFTTENYSNAFTKSIEEATK</sequence>
<protein>
    <submittedName>
        <fullName evidence="2">Uncharacterized protein</fullName>
    </submittedName>
</protein>
<evidence type="ECO:0000256" key="1">
    <source>
        <dbReference type="SAM" id="Phobius"/>
    </source>
</evidence>
<dbReference type="RefSeq" id="WP_072891494.1">
    <property type="nucleotide sequence ID" value="NZ_FQVW01000041.1"/>
</dbReference>
<keyword evidence="1" id="KW-0812">Transmembrane</keyword>
<keyword evidence="3" id="KW-1185">Reference proteome</keyword>
<reference evidence="2 3" key="1">
    <citation type="submission" date="2016-11" db="EMBL/GenBank/DDBJ databases">
        <authorList>
            <person name="Jaros S."/>
            <person name="Januszkiewicz K."/>
            <person name="Wedrychowicz H."/>
        </authorList>
    </citation>
    <scope>NUCLEOTIDE SEQUENCE [LARGE SCALE GENOMIC DNA]</scope>
    <source>
        <strain evidence="2 3">IBRC-M 10683</strain>
    </source>
</reference>